<name>A0A1T5L0C2_9FIRM</name>
<sequence>MKDKNLERLKKEYMDIPIPKELDYVVRKAIKESSANMKKRKNKFKRTVTIAASIAATIGVLTVGINTSSVFADNLSKVPIVGEMVKVLTFKEYTVDEEKFNADIKVPRIQGLGNQELENSLNEKYIEENKKLYDQFIAEMEELKEKGGGNIGVDAGYEIITDNDLVFSIKRYVVKTAGSSYTELKYDTIDKKKQVLITLPSLFKDGSYIEVISKNIISQMRTQMEDHEDKTYWIADDTDEEPMEGFEKISKEQNFYINEDGKLVVVFDKYEVAAGYMGNPEFVIPTDVIKDILAGSEYIK</sequence>
<feature type="transmembrane region" description="Helical" evidence="1">
    <location>
        <begin position="47"/>
        <end position="65"/>
    </location>
</feature>
<evidence type="ECO:0000256" key="1">
    <source>
        <dbReference type="SAM" id="Phobius"/>
    </source>
</evidence>
<feature type="domain" description="DUF3298" evidence="2">
    <location>
        <begin position="202"/>
        <end position="286"/>
    </location>
</feature>
<keyword evidence="4" id="KW-1185">Reference proteome</keyword>
<evidence type="ECO:0000313" key="4">
    <source>
        <dbReference type="Proteomes" id="UP000190285"/>
    </source>
</evidence>
<evidence type="ECO:0000313" key="3">
    <source>
        <dbReference type="EMBL" id="SKC69404.1"/>
    </source>
</evidence>
<dbReference type="EMBL" id="FUZT01000005">
    <property type="protein sequence ID" value="SKC69404.1"/>
    <property type="molecule type" value="Genomic_DNA"/>
</dbReference>
<accession>A0A1T5L0C2</accession>
<dbReference type="InterPro" id="IPR021729">
    <property type="entry name" value="DUF3298"/>
</dbReference>
<evidence type="ECO:0000259" key="2">
    <source>
        <dbReference type="Pfam" id="PF11738"/>
    </source>
</evidence>
<keyword evidence="1" id="KW-0812">Transmembrane</keyword>
<proteinExistence type="predicted"/>
<keyword evidence="1" id="KW-0472">Membrane</keyword>
<dbReference type="STRING" id="36842.SAMN02194393_02252"/>
<gene>
    <name evidence="3" type="ORF">SAMN02194393_02252</name>
</gene>
<dbReference type="RefSeq" id="WP_079491699.1">
    <property type="nucleotide sequence ID" value="NZ_FUZT01000005.1"/>
</dbReference>
<dbReference type="Gene3D" id="3.90.640.20">
    <property type="entry name" value="Heat-shock cognate protein, ATPase"/>
    <property type="match status" value="1"/>
</dbReference>
<reference evidence="3 4" key="1">
    <citation type="submission" date="2017-02" db="EMBL/GenBank/DDBJ databases">
        <authorList>
            <person name="Peterson S.W."/>
        </authorList>
    </citation>
    <scope>NUCLEOTIDE SEQUENCE [LARGE SCALE GENOMIC DNA]</scope>
    <source>
        <strain evidence="3 4">M1</strain>
    </source>
</reference>
<dbReference type="Proteomes" id="UP000190285">
    <property type="component" value="Unassembled WGS sequence"/>
</dbReference>
<keyword evidence="1" id="KW-1133">Transmembrane helix</keyword>
<dbReference type="Pfam" id="PF11738">
    <property type="entry name" value="DUF3298"/>
    <property type="match status" value="1"/>
</dbReference>
<dbReference type="AlphaFoldDB" id="A0A1T5L0C2"/>
<dbReference type="OrthoDB" id="4990at2"/>
<organism evidence="3 4">
    <name type="scientific">Maledivibacter halophilus</name>
    <dbReference type="NCBI Taxonomy" id="36842"/>
    <lineage>
        <taxon>Bacteria</taxon>
        <taxon>Bacillati</taxon>
        <taxon>Bacillota</taxon>
        <taxon>Clostridia</taxon>
        <taxon>Peptostreptococcales</taxon>
        <taxon>Caminicellaceae</taxon>
        <taxon>Maledivibacter</taxon>
    </lineage>
</organism>
<protein>
    <recommendedName>
        <fullName evidence="2">DUF3298 domain-containing protein</fullName>
    </recommendedName>
</protein>
<dbReference type="InterPro" id="IPR037126">
    <property type="entry name" value="PdaC/RsiV-like_sf"/>
</dbReference>
<dbReference type="Gene3D" id="3.30.565.40">
    <property type="entry name" value="Fervidobacterium nodosum Rt17-B1 like"/>
    <property type="match status" value="1"/>
</dbReference>